<protein>
    <submittedName>
        <fullName evidence="1">Gp31</fullName>
    </submittedName>
</protein>
<proteinExistence type="predicted"/>
<dbReference type="EMBL" id="AF064539">
    <property type="protein sequence ID" value="AAC19073.1"/>
    <property type="molecule type" value="Genomic_DNA"/>
</dbReference>
<sequence length="76" mass="8373">MNQIQLNAQGLLETIEERLLQVEALVGSAHRTISSYEATLYLQEAAELLQVARELTQEARGCSLSLSEQLKSGEAQ</sequence>
<dbReference type="Proteomes" id="UP000002132">
    <property type="component" value="Segment"/>
</dbReference>
<evidence type="ECO:0000313" key="2">
    <source>
        <dbReference type="Proteomes" id="UP000002132"/>
    </source>
</evidence>
<evidence type="ECO:0000313" key="1">
    <source>
        <dbReference type="EMBL" id="AAC19073.1"/>
    </source>
</evidence>
<organismHost>
    <name type="scientific">Escherichia coli</name>
    <dbReference type="NCBI Taxonomy" id="562"/>
</organismHost>
<dbReference type="RefSeq" id="NP_046926.1">
    <property type="nucleotide sequence ID" value="NC_001901.1"/>
</dbReference>
<name>O64342_BPN15</name>
<dbReference type="GeneID" id="1261667"/>
<gene>
    <name evidence="1" type="primary">gene 31</name>
</gene>
<reference evidence="1 2" key="1">
    <citation type="journal article" date="1996" name="J. Bacteriol.">
        <title>Proteins responsible for lysogenic conversion caused by coliphages N15 and phi80 are highly homologous.</title>
        <authorList>
            <person name="Vostrov A.A."/>
            <person name="Vostrukhina O.A."/>
            <person name="Svarchevsky A.N."/>
            <person name="Rybchin V.N."/>
        </authorList>
    </citation>
    <scope>NUCLEOTIDE SEQUENCE [LARGE SCALE GENOMIC DNA]</scope>
</reference>
<dbReference type="KEGG" id="vg:1261667"/>
<organism evidence="1 2">
    <name type="scientific">Escherichia phage N15</name>
    <name type="common">Bacteriophage N15</name>
    <dbReference type="NCBI Taxonomy" id="1604876"/>
    <lineage>
        <taxon>Viruses</taxon>
        <taxon>Duplodnaviria</taxon>
        <taxon>Heunggongvirae</taxon>
        <taxon>Uroviricota</taxon>
        <taxon>Caudoviricetes</taxon>
        <taxon>Ravinvirus</taxon>
        <taxon>Ravinvirus N15</taxon>
    </lineage>
</organism>
<reference evidence="1 2" key="2">
    <citation type="journal article" date="1996" name="J. Bacteriol.">
        <title>Characterization of the primary immunity region of the Escherichia coli linear plasmid prophage N15.</title>
        <authorList>
            <person name="Lobocka M.B."/>
            <person name="Svarchevsky A.N."/>
            <person name="Rybchin V.N."/>
            <person name="Yarmolinsky M.B."/>
        </authorList>
    </citation>
    <scope>NUCLEOTIDE SEQUENCE</scope>
</reference>
<dbReference type="PIR" id="T13117">
    <property type="entry name" value="T13117"/>
</dbReference>
<accession>O64342</accession>
<keyword evidence="2" id="KW-1185">Reference proteome</keyword>